<name>A0AAU9MD45_9ASTR</name>
<proteinExistence type="predicted"/>
<dbReference type="AlphaFoldDB" id="A0AAU9MD45"/>
<organism evidence="1 2">
    <name type="scientific">Lactuca virosa</name>
    <dbReference type="NCBI Taxonomy" id="75947"/>
    <lineage>
        <taxon>Eukaryota</taxon>
        <taxon>Viridiplantae</taxon>
        <taxon>Streptophyta</taxon>
        <taxon>Embryophyta</taxon>
        <taxon>Tracheophyta</taxon>
        <taxon>Spermatophyta</taxon>
        <taxon>Magnoliopsida</taxon>
        <taxon>eudicotyledons</taxon>
        <taxon>Gunneridae</taxon>
        <taxon>Pentapetalae</taxon>
        <taxon>asterids</taxon>
        <taxon>campanulids</taxon>
        <taxon>Asterales</taxon>
        <taxon>Asteraceae</taxon>
        <taxon>Cichorioideae</taxon>
        <taxon>Cichorieae</taxon>
        <taxon>Lactucinae</taxon>
        <taxon>Lactuca</taxon>
    </lineage>
</organism>
<evidence type="ECO:0000313" key="2">
    <source>
        <dbReference type="Proteomes" id="UP001157418"/>
    </source>
</evidence>
<dbReference type="Proteomes" id="UP001157418">
    <property type="component" value="Unassembled WGS sequence"/>
</dbReference>
<dbReference type="PANTHER" id="PTHR47076">
    <property type="entry name" value="NHL DOMAIN PROTEIN"/>
    <property type="match status" value="1"/>
</dbReference>
<dbReference type="PANTHER" id="PTHR47076:SF12">
    <property type="entry name" value="NHL DOMAIN-CONTAINING PROTEIN"/>
    <property type="match status" value="1"/>
</dbReference>
<reference evidence="1 2" key="1">
    <citation type="submission" date="2022-01" db="EMBL/GenBank/DDBJ databases">
        <authorList>
            <person name="Xiong W."/>
            <person name="Schranz E."/>
        </authorList>
    </citation>
    <scope>NUCLEOTIDE SEQUENCE [LARGE SCALE GENOMIC DNA]</scope>
</reference>
<sequence length="151" mass="17655">MASIAIYSGIDEELIEEVSFPQRRCCFWMPCIHCDRFTFSVEPNWWLGTADDGKADGNPWWSKGLSQFKKIKEWSVLVAVPKLKTFIRRFNKQRRPHAKFQYDRASYLLNFDEGPGHLEDDDWLNHNFSTRYSVVSGKPSMDLGENRPAFT</sequence>
<comment type="caution">
    <text evidence="1">The sequence shown here is derived from an EMBL/GenBank/DDBJ whole genome shotgun (WGS) entry which is preliminary data.</text>
</comment>
<gene>
    <name evidence="1" type="ORF">LVIROSA_LOCUS11850</name>
</gene>
<accession>A0AAU9MD45</accession>
<dbReference type="EMBL" id="CAKMRJ010001797">
    <property type="protein sequence ID" value="CAH1424660.1"/>
    <property type="molecule type" value="Genomic_DNA"/>
</dbReference>
<keyword evidence="2" id="KW-1185">Reference proteome</keyword>
<evidence type="ECO:0000313" key="1">
    <source>
        <dbReference type="EMBL" id="CAH1424660.1"/>
    </source>
</evidence>
<protein>
    <submittedName>
        <fullName evidence="1">Uncharacterized protein</fullName>
    </submittedName>
</protein>